<protein>
    <recommendedName>
        <fullName evidence="1">Peptidase S24/S26A/S26B/S26C domain-containing protein</fullName>
    </recommendedName>
</protein>
<dbReference type="InterPro" id="IPR015927">
    <property type="entry name" value="Peptidase_S24_S26A/B/C"/>
</dbReference>
<dbReference type="CDD" id="cd06462">
    <property type="entry name" value="Peptidase_S24_S26"/>
    <property type="match status" value="1"/>
</dbReference>
<organism evidence="2">
    <name type="scientific">Thermus caliditerrae</name>
    <dbReference type="NCBI Taxonomy" id="1330700"/>
    <lineage>
        <taxon>Bacteria</taxon>
        <taxon>Thermotogati</taxon>
        <taxon>Deinococcota</taxon>
        <taxon>Deinococci</taxon>
        <taxon>Thermales</taxon>
        <taxon>Thermaceae</taxon>
        <taxon>Thermus</taxon>
    </lineage>
</organism>
<name>A0A7C5VFW6_9DEIN</name>
<dbReference type="Gene3D" id="2.10.109.10">
    <property type="entry name" value="Umud Fragment, subunit A"/>
    <property type="match status" value="1"/>
</dbReference>
<dbReference type="AlphaFoldDB" id="A0A7C5VFW6"/>
<evidence type="ECO:0000259" key="1">
    <source>
        <dbReference type="Pfam" id="PF00717"/>
    </source>
</evidence>
<accession>A0A7C5VFW6</accession>
<dbReference type="InterPro" id="IPR036286">
    <property type="entry name" value="LexA/Signal_pep-like_sf"/>
</dbReference>
<feature type="domain" description="Peptidase S24/S26A/S26B/S26C" evidence="1">
    <location>
        <begin position="7"/>
        <end position="101"/>
    </location>
</feature>
<gene>
    <name evidence="2" type="ORF">ENM28_02090</name>
</gene>
<dbReference type="EMBL" id="DRXE01000077">
    <property type="protein sequence ID" value="HHM67510.1"/>
    <property type="molecule type" value="Genomic_DNA"/>
</dbReference>
<reference evidence="2" key="1">
    <citation type="journal article" date="2020" name="mSystems">
        <title>Genome- and Community-Level Interaction Insights into Carbon Utilization and Element Cycling Functions of Hydrothermarchaeota in Hydrothermal Sediment.</title>
        <authorList>
            <person name="Zhou Z."/>
            <person name="Liu Y."/>
            <person name="Xu W."/>
            <person name="Pan J."/>
            <person name="Luo Z.H."/>
            <person name="Li M."/>
        </authorList>
    </citation>
    <scope>NUCLEOTIDE SEQUENCE [LARGE SCALE GENOMIC DNA]</scope>
    <source>
        <strain evidence="2">SpSt-1071</strain>
    </source>
</reference>
<evidence type="ECO:0000313" key="2">
    <source>
        <dbReference type="EMBL" id="HHM67510.1"/>
    </source>
</evidence>
<comment type="caution">
    <text evidence="2">The sequence shown here is derived from an EMBL/GenBank/DDBJ whole genome shotgun (WGS) entry which is preliminary data.</text>
</comment>
<dbReference type="SUPFAM" id="SSF51306">
    <property type="entry name" value="LexA/Signal peptidase"/>
    <property type="match status" value="1"/>
</dbReference>
<sequence length="115" mass="12592">MLKGLPSHIPIPEDLYRPGVVAFLVTGVGLEPEIPGASFALVDTQDRRLSEGAIYVLDAAGEKHIRRAVRREGEWIFQLDDESDPSPLFLKDQVEIIGRVIAVAYGIALRGRGEA</sequence>
<proteinExistence type="predicted"/>
<dbReference type="Pfam" id="PF00717">
    <property type="entry name" value="Peptidase_S24"/>
    <property type="match status" value="1"/>
</dbReference>